<dbReference type="InterPro" id="IPR000780">
    <property type="entry name" value="CheR_MeTrfase"/>
</dbReference>
<evidence type="ECO:0000256" key="1">
    <source>
        <dbReference type="ARBA" id="ARBA00001541"/>
    </source>
</evidence>
<dbReference type="Pfam" id="PF01739">
    <property type="entry name" value="CheR"/>
    <property type="match status" value="1"/>
</dbReference>
<feature type="domain" description="CheR-type methyltransferase" evidence="6">
    <location>
        <begin position="13"/>
        <end position="287"/>
    </location>
</feature>
<gene>
    <name evidence="7" type="ORF">C8N29_11533</name>
</gene>
<dbReference type="SUPFAM" id="SSF47757">
    <property type="entry name" value="Chemotaxis receptor methyltransferase CheR, N-terminal domain"/>
    <property type="match status" value="1"/>
</dbReference>
<evidence type="ECO:0000259" key="6">
    <source>
        <dbReference type="PROSITE" id="PS50123"/>
    </source>
</evidence>
<proteinExistence type="predicted"/>
<dbReference type="Proteomes" id="UP000244223">
    <property type="component" value="Unassembled WGS sequence"/>
</dbReference>
<dbReference type="PANTHER" id="PTHR24422:SF19">
    <property type="entry name" value="CHEMOTAXIS PROTEIN METHYLTRANSFERASE"/>
    <property type="match status" value="1"/>
</dbReference>
<accession>A0A2T5IVM9</accession>
<evidence type="ECO:0000256" key="2">
    <source>
        <dbReference type="ARBA" id="ARBA00012534"/>
    </source>
</evidence>
<dbReference type="Gene3D" id="3.40.50.150">
    <property type="entry name" value="Vaccinia Virus protein VP39"/>
    <property type="match status" value="1"/>
</dbReference>
<dbReference type="InterPro" id="IPR029063">
    <property type="entry name" value="SAM-dependent_MTases_sf"/>
</dbReference>
<dbReference type="InterPro" id="IPR050903">
    <property type="entry name" value="Bact_Chemotaxis_MeTrfase"/>
</dbReference>
<name>A0A2T5IVM9_9GAMM</name>
<evidence type="ECO:0000313" key="7">
    <source>
        <dbReference type="EMBL" id="PTQ87948.1"/>
    </source>
</evidence>
<dbReference type="SMART" id="SM00138">
    <property type="entry name" value="MeTrc"/>
    <property type="match status" value="1"/>
</dbReference>
<dbReference type="RefSeq" id="WP_107866556.1">
    <property type="nucleotide sequence ID" value="NZ_QAON01000015.1"/>
</dbReference>
<dbReference type="GO" id="GO:0008983">
    <property type="term" value="F:protein-glutamate O-methyltransferase activity"/>
    <property type="evidence" value="ECO:0007669"/>
    <property type="project" value="UniProtKB-EC"/>
</dbReference>
<dbReference type="Pfam" id="PF03705">
    <property type="entry name" value="CheR_N"/>
    <property type="match status" value="1"/>
</dbReference>
<dbReference type="InterPro" id="IPR036804">
    <property type="entry name" value="CheR_N_sf"/>
</dbReference>
<dbReference type="PANTHER" id="PTHR24422">
    <property type="entry name" value="CHEMOTAXIS PROTEIN METHYLTRANSFERASE"/>
    <property type="match status" value="1"/>
</dbReference>
<dbReference type="InterPro" id="IPR022641">
    <property type="entry name" value="CheR_N"/>
</dbReference>
<dbReference type="EMBL" id="QAON01000015">
    <property type="protein sequence ID" value="PTQ87948.1"/>
    <property type="molecule type" value="Genomic_DNA"/>
</dbReference>
<dbReference type="AlphaFoldDB" id="A0A2T5IVM9"/>
<keyword evidence="8" id="KW-1185">Reference proteome</keyword>
<organism evidence="7 8">
    <name type="scientific">Agitococcus lubricus</name>
    <dbReference type="NCBI Taxonomy" id="1077255"/>
    <lineage>
        <taxon>Bacteria</taxon>
        <taxon>Pseudomonadati</taxon>
        <taxon>Pseudomonadota</taxon>
        <taxon>Gammaproteobacteria</taxon>
        <taxon>Moraxellales</taxon>
        <taxon>Moraxellaceae</taxon>
        <taxon>Agitococcus</taxon>
    </lineage>
</organism>
<dbReference type="Gene3D" id="1.10.155.10">
    <property type="entry name" value="Chemotaxis receptor methyltransferase CheR, N-terminal domain"/>
    <property type="match status" value="1"/>
</dbReference>
<comment type="catalytic activity">
    <reaction evidence="1">
        <text>L-glutamyl-[protein] + S-adenosyl-L-methionine = [protein]-L-glutamate 5-O-methyl ester + S-adenosyl-L-homocysteine</text>
        <dbReference type="Rhea" id="RHEA:24452"/>
        <dbReference type="Rhea" id="RHEA-COMP:10208"/>
        <dbReference type="Rhea" id="RHEA-COMP:10311"/>
        <dbReference type="ChEBI" id="CHEBI:29973"/>
        <dbReference type="ChEBI" id="CHEBI:57856"/>
        <dbReference type="ChEBI" id="CHEBI:59789"/>
        <dbReference type="ChEBI" id="CHEBI:82795"/>
        <dbReference type="EC" id="2.1.1.80"/>
    </reaction>
</comment>
<protein>
    <recommendedName>
        <fullName evidence="2">protein-glutamate O-methyltransferase</fullName>
        <ecNumber evidence="2">2.1.1.80</ecNumber>
    </recommendedName>
</protein>
<keyword evidence="3 7" id="KW-0489">Methyltransferase</keyword>
<comment type="caution">
    <text evidence="7">The sequence shown here is derived from an EMBL/GenBank/DDBJ whole genome shotgun (WGS) entry which is preliminary data.</text>
</comment>
<dbReference type="SUPFAM" id="SSF53335">
    <property type="entry name" value="S-adenosyl-L-methionine-dependent methyltransferases"/>
    <property type="match status" value="1"/>
</dbReference>
<evidence type="ECO:0000256" key="5">
    <source>
        <dbReference type="ARBA" id="ARBA00022691"/>
    </source>
</evidence>
<evidence type="ECO:0000256" key="4">
    <source>
        <dbReference type="ARBA" id="ARBA00022679"/>
    </source>
</evidence>
<sequence>MALQDWGIRPVTPITDEQFSLWQAQIEARTGITFTQTRRPFLEISLSTRMREIGIDDYDVYYELVMSGISGEREWVVLVDRLAVQETSFFRHASSYALVEQYIKQRLADKSCYSLNLWSAGCSTGEEPYSLAFLVEEMITNHQRQDIFYGITATDISFPTLTKAKQGIYIERKLQGMPDALKFKYFTQLGNKRDWQVNSDIKNRIAFAQLNLMELDKAPFADMDVIFCQNVLIYFRRFRKRDVVTQLAMRLRIGGILVLGVGEIMDWQHPSLERVEYADTLAYRRIV</sequence>
<reference evidence="7 8" key="1">
    <citation type="submission" date="2018-04" db="EMBL/GenBank/DDBJ databases">
        <title>Genomic Encyclopedia of Archaeal and Bacterial Type Strains, Phase II (KMG-II): from individual species to whole genera.</title>
        <authorList>
            <person name="Goeker M."/>
        </authorList>
    </citation>
    <scope>NUCLEOTIDE SEQUENCE [LARGE SCALE GENOMIC DNA]</scope>
    <source>
        <strain evidence="7 8">DSM 5822</strain>
    </source>
</reference>
<evidence type="ECO:0000313" key="8">
    <source>
        <dbReference type="Proteomes" id="UP000244223"/>
    </source>
</evidence>
<dbReference type="InterPro" id="IPR022642">
    <property type="entry name" value="CheR_C"/>
</dbReference>
<dbReference type="OrthoDB" id="9816309at2"/>
<dbReference type="PRINTS" id="PR00996">
    <property type="entry name" value="CHERMTFRASE"/>
</dbReference>
<dbReference type="EC" id="2.1.1.80" evidence="2"/>
<dbReference type="PROSITE" id="PS50123">
    <property type="entry name" value="CHER"/>
    <property type="match status" value="1"/>
</dbReference>
<evidence type="ECO:0000256" key="3">
    <source>
        <dbReference type="ARBA" id="ARBA00022603"/>
    </source>
</evidence>
<keyword evidence="4 7" id="KW-0808">Transferase</keyword>
<dbReference type="GO" id="GO:0032259">
    <property type="term" value="P:methylation"/>
    <property type="evidence" value="ECO:0007669"/>
    <property type="project" value="UniProtKB-KW"/>
</dbReference>
<keyword evidence="5" id="KW-0949">S-adenosyl-L-methionine</keyword>